<dbReference type="PROSITE" id="PS50888">
    <property type="entry name" value="BHLH"/>
    <property type="match status" value="1"/>
</dbReference>
<dbReference type="GO" id="GO:0000981">
    <property type="term" value="F:DNA-binding transcription factor activity, RNA polymerase II-specific"/>
    <property type="evidence" value="ECO:0007669"/>
    <property type="project" value="TreeGrafter"/>
</dbReference>
<organism evidence="8 9">
    <name type="scientific">Drechslerella dactyloides</name>
    <name type="common">Nematode-trapping fungus</name>
    <name type="synonym">Arthrobotrys dactyloides</name>
    <dbReference type="NCBI Taxonomy" id="74499"/>
    <lineage>
        <taxon>Eukaryota</taxon>
        <taxon>Fungi</taxon>
        <taxon>Dikarya</taxon>
        <taxon>Ascomycota</taxon>
        <taxon>Pezizomycotina</taxon>
        <taxon>Orbiliomycetes</taxon>
        <taxon>Orbiliales</taxon>
        <taxon>Orbiliaceae</taxon>
        <taxon>Drechslerella</taxon>
    </lineage>
</organism>
<gene>
    <name evidence="8" type="ORF">Dda_4435</name>
</gene>
<feature type="compositionally biased region" description="Basic residues" evidence="6">
    <location>
        <begin position="447"/>
        <end position="456"/>
    </location>
</feature>
<evidence type="ECO:0000256" key="6">
    <source>
        <dbReference type="SAM" id="MobiDB-lite"/>
    </source>
</evidence>
<feature type="compositionally biased region" description="Basic and acidic residues" evidence="6">
    <location>
        <begin position="248"/>
        <end position="263"/>
    </location>
</feature>
<feature type="compositionally biased region" description="Low complexity" evidence="6">
    <location>
        <begin position="364"/>
        <end position="373"/>
    </location>
</feature>
<feature type="region of interest" description="Disordered" evidence="6">
    <location>
        <begin position="247"/>
        <end position="268"/>
    </location>
</feature>
<keyword evidence="5" id="KW-0539">Nucleus</keyword>
<keyword evidence="2" id="KW-0805">Transcription regulation</keyword>
<feature type="compositionally biased region" description="Low complexity" evidence="6">
    <location>
        <begin position="417"/>
        <end position="429"/>
    </location>
</feature>
<dbReference type="Proteomes" id="UP001221413">
    <property type="component" value="Unassembled WGS sequence"/>
</dbReference>
<dbReference type="GO" id="GO:0005634">
    <property type="term" value="C:nucleus"/>
    <property type="evidence" value="ECO:0007669"/>
    <property type="project" value="UniProtKB-SubCell"/>
</dbReference>
<dbReference type="InterPro" id="IPR052207">
    <property type="entry name" value="Max-like/E-box_TFs"/>
</dbReference>
<evidence type="ECO:0000256" key="2">
    <source>
        <dbReference type="ARBA" id="ARBA00023015"/>
    </source>
</evidence>
<feature type="region of interest" description="Disordered" evidence="6">
    <location>
        <begin position="361"/>
        <end position="479"/>
    </location>
</feature>
<dbReference type="SUPFAM" id="SSF47459">
    <property type="entry name" value="HLH, helix-loop-helix DNA-binding domain"/>
    <property type="match status" value="1"/>
</dbReference>
<dbReference type="PANTHER" id="PTHR15741">
    <property type="entry name" value="BASIC HELIX-LOOP-HELIX ZIP TRANSCRIPTION FACTOR"/>
    <property type="match status" value="1"/>
</dbReference>
<keyword evidence="9" id="KW-1185">Reference proteome</keyword>
<sequence length="535" mass="57390">MVDLFLPRISLLPSVSAGALAGGNGAVANQRLALRTGLQVRALLGASEPWDGVLVEGSKGPFDEFGLMPITVAPTKPASNGSGSAAFNFDAAPSSLSNSYGFSSTLPENQTTEDAARAPTMRMTTRSPPIMTNPFTFPEFDSSAFFQASFASPPPAPAGGPSLLDDQESSAFADFLDKVGTGSDAAFMFDPKMTLFDPKLPDPMMWGWHEETTAEYPFQPSTTTPAALTTTNMVTTPLSSERSTFAMKQEDDEHDHDDSDNVERSLGGSVTGVSTASLITPADMTLNLDPFAVLHQAAAAAAAKSNPLSTDQRQQLQMPVLQWGSDPNFKFGGYSGSTKELAKKEDMLVERAMAMLAKGGDSMNTTAANTTTNSPIEKLTYPGIGIPEADEDEPLTSPSKRRKSFHRKPSEEEEGDASSSSSPYPRSNSRAITRDDLASPSAASVAKQKKKKKPKGPKRENLSEAQKRENHIQSEQKRRNLIREGFDDLCNLVPELRGGGYSKSAILIHAANFLEQLEEGNKTLQTRIKQLGGTV</sequence>
<dbReference type="AlphaFoldDB" id="A0AAD6IXB0"/>
<evidence type="ECO:0000256" key="5">
    <source>
        <dbReference type="ARBA" id="ARBA00023242"/>
    </source>
</evidence>
<dbReference type="CDD" id="cd11404">
    <property type="entry name" value="bHLHzip_Mlx_like"/>
    <property type="match status" value="1"/>
</dbReference>
<dbReference type="Pfam" id="PF23181">
    <property type="entry name" value="bHLH_INO4"/>
    <property type="match status" value="1"/>
</dbReference>
<evidence type="ECO:0000313" key="9">
    <source>
        <dbReference type="Proteomes" id="UP001221413"/>
    </source>
</evidence>
<dbReference type="InterPro" id="IPR057072">
    <property type="entry name" value="bHLH_INO4"/>
</dbReference>
<evidence type="ECO:0000256" key="1">
    <source>
        <dbReference type="ARBA" id="ARBA00004123"/>
    </source>
</evidence>
<keyword evidence="3" id="KW-0238">DNA-binding</keyword>
<dbReference type="EMBL" id="JAQGDS010000005">
    <property type="protein sequence ID" value="KAJ6260211.1"/>
    <property type="molecule type" value="Genomic_DNA"/>
</dbReference>
<comment type="subcellular location">
    <subcellularLocation>
        <location evidence="1">Nucleus</location>
    </subcellularLocation>
</comment>
<feature type="compositionally biased region" description="Basic and acidic residues" evidence="6">
    <location>
        <begin position="457"/>
        <end position="479"/>
    </location>
</feature>
<comment type="caution">
    <text evidence="8">The sequence shown here is derived from an EMBL/GenBank/DDBJ whole genome shotgun (WGS) entry which is preliminary data.</text>
</comment>
<feature type="domain" description="BHLH" evidence="7">
    <location>
        <begin position="466"/>
        <end position="517"/>
    </location>
</feature>
<evidence type="ECO:0000256" key="3">
    <source>
        <dbReference type="ARBA" id="ARBA00023125"/>
    </source>
</evidence>
<dbReference type="Gene3D" id="4.10.280.10">
    <property type="entry name" value="Helix-loop-helix DNA-binding domain"/>
    <property type="match status" value="1"/>
</dbReference>
<protein>
    <recommendedName>
        <fullName evidence="7">BHLH domain-containing protein</fullName>
    </recommendedName>
</protein>
<evidence type="ECO:0000313" key="8">
    <source>
        <dbReference type="EMBL" id="KAJ6260211.1"/>
    </source>
</evidence>
<dbReference type="GO" id="GO:0046983">
    <property type="term" value="F:protein dimerization activity"/>
    <property type="evidence" value="ECO:0007669"/>
    <property type="project" value="InterPro"/>
</dbReference>
<accession>A0AAD6IXB0</accession>
<dbReference type="InterPro" id="IPR036638">
    <property type="entry name" value="HLH_DNA-bd_sf"/>
</dbReference>
<evidence type="ECO:0000256" key="4">
    <source>
        <dbReference type="ARBA" id="ARBA00023163"/>
    </source>
</evidence>
<evidence type="ECO:0000259" key="7">
    <source>
        <dbReference type="PROSITE" id="PS50888"/>
    </source>
</evidence>
<dbReference type="GO" id="GO:0000978">
    <property type="term" value="F:RNA polymerase II cis-regulatory region sequence-specific DNA binding"/>
    <property type="evidence" value="ECO:0007669"/>
    <property type="project" value="TreeGrafter"/>
</dbReference>
<proteinExistence type="predicted"/>
<name>A0AAD6IXB0_DREDA</name>
<reference evidence="8" key="1">
    <citation type="submission" date="2023-01" db="EMBL/GenBank/DDBJ databases">
        <title>The chitinases involved in constricting ring structure development in the nematode-trapping fungus Drechslerella dactyloides.</title>
        <authorList>
            <person name="Wang R."/>
            <person name="Zhang L."/>
            <person name="Tang P."/>
            <person name="Li S."/>
            <person name="Liang L."/>
        </authorList>
    </citation>
    <scope>NUCLEOTIDE SEQUENCE</scope>
    <source>
        <strain evidence="8">YMF1.00031</strain>
    </source>
</reference>
<dbReference type="InterPro" id="IPR011598">
    <property type="entry name" value="bHLH_dom"/>
</dbReference>
<keyword evidence="4" id="KW-0804">Transcription</keyword>
<dbReference type="PANTHER" id="PTHR15741:SF27">
    <property type="entry name" value="TRANSCRIPTION FACTOR AP-4"/>
    <property type="match status" value="1"/>
</dbReference>
<dbReference type="SMART" id="SM00353">
    <property type="entry name" value="HLH"/>
    <property type="match status" value="1"/>
</dbReference>